<evidence type="ECO:0000313" key="4">
    <source>
        <dbReference type="Proteomes" id="UP000190888"/>
    </source>
</evidence>
<feature type="transmembrane region" description="Helical" evidence="2">
    <location>
        <begin position="6"/>
        <end position="23"/>
    </location>
</feature>
<keyword evidence="2" id="KW-0472">Membrane</keyword>
<keyword evidence="4" id="KW-1185">Reference proteome</keyword>
<dbReference type="EMBL" id="FUWH01000002">
    <property type="protein sequence ID" value="SJZ49989.1"/>
    <property type="molecule type" value="Genomic_DNA"/>
</dbReference>
<feature type="transmembrane region" description="Helical" evidence="2">
    <location>
        <begin position="133"/>
        <end position="152"/>
    </location>
</feature>
<name>A0A1T4L5H4_9BACT</name>
<dbReference type="STRING" id="413434.SAMN04488132_102315"/>
<feature type="transmembrane region" description="Helical" evidence="2">
    <location>
        <begin position="71"/>
        <end position="93"/>
    </location>
</feature>
<dbReference type="AlphaFoldDB" id="A0A1T4L5H4"/>
<reference evidence="3 4" key="1">
    <citation type="submission" date="2017-02" db="EMBL/GenBank/DDBJ databases">
        <authorList>
            <person name="Peterson S.W."/>
        </authorList>
    </citation>
    <scope>NUCLEOTIDE SEQUENCE [LARGE SCALE GENOMIC DNA]</scope>
    <source>
        <strain evidence="3 4">DSM 22335</strain>
    </source>
</reference>
<evidence type="ECO:0000313" key="3">
    <source>
        <dbReference type="EMBL" id="SJZ49989.1"/>
    </source>
</evidence>
<keyword evidence="2" id="KW-1133">Transmembrane helix</keyword>
<dbReference type="OrthoDB" id="795005at2"/>
<sequence>MQQHPLLVYWVVFAILLFIIIFLDKKYDLLRDESSAPKKPYSYSRSQLAWWTLVIMSLFITIFITRGNIPALANSTVILLGISAATTAAGRLIDVGDATKPLRILSQETNGDNFFIDILSDNNGVSIHRLQTVIFNMVIGAWFITCALHNLMNCVPAGCCSGTACIDTILPDVSDNVLMLLGISSGTYAAIKSTENKTSPPSGGITAPGAVSVPPVSPGPVADNSNP</sequence>
<proteinExistence type="predicted"/>
<keyword evidence="2" id="KW-0812">Transmembrane</keyword>
<dbReference type="RefSeq" id="WP_139366984.1">
    <property type="nucleotide sequence ID" value="NZ_FUWH01000002.1"/>
</dbReference>
<feature type="transmembrane region" description="Helical" evidence="2">
    <location>
        <begin position="48"/>
        <end position="65"/>
    </location>
</feature>
<organism evidence="3 4">
    <name type="scientific">Sediminibacterium ginsengisoli</name>
    <dbReference type="NCBI Taxonomy" id="413434"/>
    <lineage>
        <taxon>Bacteria</taxon>
        <taxon>Pseudomonadati</taxon>
        <taxon>Bacteroidota</taxon>
        <taxon>Chitinophagia</taxon>
        <taxon>Chitinophagales</taxon>
        <taxon>Chitinophagaceae</taxon>
        <taxon>Sediminibacterium</taxon>
    </lineage>
</organism>
<accession>A0A1T4L5H4</accession>
<dbReference type="Proteomes" id="UP000190888">
    <property type="component" value="Unassembled WGS sequence"/>
</dbReference>
<feature type="region of interest" description="Disordered" evidence="1">
    <location>
        <begin position="194"/>
        <end position="227"/>
    </location>
</feature>
<feature type="compositionally biased region" description="Low complexity" evidence="1">
    <location>
        <begin position="207"/>
        <end position="227"/>
    </location>
</feature>
<evidence type="ECO:0000256" key="2">
    <source>
        <dbReference type="SAM" id="Phobius"/>
    </source>
</evidence>
<evidence type="ECO:0000256" key="1">
    <source>
        <dbReference type="SAM" id="MobiDB-lite"/>
    </source>
</evidence>
<gene>
    <name evidence="3" type="ORF">SAMN04488132_102315</name>
</gene>
<protein>
    <submittedName>
        <fullName evidence="3">Uncharacterized protein</fullName>
    </submittedName>
</protein>